<protein>
    <recommendedName>
        <fullName evidence="1">A to I editase domain-containing protein</fullName>
    </recommendedName>
</protein>
<dbReference type="EMBL" id="MU007022">
    <property type="protein sequence ID" value="KAF2433183.1"/>
    <property type="molecule type" value="Genomic_DNA"/>
</dbReference>
<dbReference type="AlphaFoldDB" id="A0A9P4NXI0"/>
<dbReference type="GO" id="GO:0043829">
    <property type="term" value="F:tRNA-specific adenosine-37 deaminase activity"/>
    <property type="evidence" value="ECO:0007669"/>
    <property type="project" value="TreeGrafter"/>
</dbReference>
<comment type="caution">
    <text evidence="2">The sequence shown here is derived from an EMBL/GenBank/DDBJ whole genome shotgun (WGS) entry which is preliminary data.</text>
</comment>
<gene>
    <name evidence="2" type="ORF">EJ08DRAFT_647566</name>
</gene>
<sequence length="415" mass="46337">MANVTGDDIAQCVINTFQSLPAKRKPRQRTDGKREWVPLSGIVLHKDGLPLVCASLGTGMKCLPRSKIAQAKGTVLHDCHAEILAIRAFSRFLLYECVAAIASASQYIRLRTGDELADSRPQPFILKSDVSIYMYCSEAPCGDSSMELTMQAQEDATPWEVPLSEEVSDILHDKGDALMGRGHFSKLGIVRRKPARPDAPQTLSKSCTDKLSLYQCTSILHGMTSLLIVPEGAYIKTLVLPYTQHIPTATQRAFGTTGRMSNLTIDVTRNWPEGFNFNSFHIDTTLMEFAYSRRTSGREENMLLPSNISTVFTPYFQETLVGGVLQGRKTSDPKGASAICRKSMWQAVVKLMQLLERPSMEEMPIKKTYEQVKNSEVLRDRRRVKAEVVNLALKGWTRNQGDEGFELDEKSCHNV</sequence>
<dbReference type="PANTHER" id="PTHR47803:SF1">
    <property type="entry name" value="TRNA-SPECIFIC ADENOSINE DEAMINASE 1"/>
    <property type="match status" value="1"/>
</dbReference>
<dbReference type="GO" id="GO:0002100">
    <property type="term" value="P:tRNA wobble adenosine to inosine editing"/>
    <property type="evidence" value="ECO:0007669"/>
    <property type="project" value="InterPro"/>
</dbReference>
<reference evidence="2" key="1">
    <citation type="journal article" date="2020" name="Stud. Mycol.">
        <title>101 Dothideomycetes genomes: a test case for predicting lifestyles and emergence of pathogens.</title>
        <authorList>
            <person name="Haridas S."/>
            <person name="Albert R."/>
            <person name="Binder M."/>
            <person name="Bloem J."/>
            <person name="Labutti K."/>
            <person name="Salamov A."/>
            <person name="Andreopoulos B."/>
            <person name="Baker S."/>
            <person name="Barry K."/>
            <person name="Bills G."/>
            <person name="Bluhm B."/>
            <person name="Cannon C."/>
            <person name="Castanera R."/>
            <person name="Culley D."/>
            <person name="Daum C."/>
            <person name="Ezra D."/>
            <person name="Gonzalez J."/>
            <person name="Henrissat B."/>
            <person name="Kuo A."/>
            <person name="Liang C."/>
            <person name="Lipzen A."/>
            <person name="Lutzoni F."/>
            <person name="Magnuson J."/>
            <person name="Mondo S."/>
            <person name="Nolan M."/>
            <person name="Ohm R."/>
            <person name="Pangilinan J."/>
            <person name="Park H.-J."/>
            <person name="Ramirez L."/>
            <person name="Alfaro M."/>
            <person name="Sun H."/>
            <person name="Tritt A."/>
            <person name="Yoshinaga Y."/>
            <person name="Zwiers L.-H."/>
            <person name="Turgeon B."/>
            <person name="Goodwin S."/>
            <person name="Spatafora J."/>
            <person name="Crous P."/>
            <person name="Grigoriev I."/>
        </authorList>
    </citation>
    <scope>NUCLEOTIDE SEQUENCE</scope>
    <source>
        <strain evidence="2">CBS 130266</strain>
    </source>
</reference>
<evidence type="ECO:0000313" key="2">
    <source>
        <dbReference type="EMBL" id="KAF2433183.1"/>
    </source>
</evidence>
<dbReference type="Pfam" id="PF02137">
    <property type="entry name" value="A_deamin"/>
    <property type="match status" value="1"/>
</dbReference>
<dbReference type="InterPro" id="IPR042935">
    <property type="entry name" value="Tad1"/>
</dbReference>
<dbReference type="InterPro" id="IPR002466">
    <property type="entry name" value="A_deamin"/>
</dbReference>
<dbReference type="SMART" id="SM00552">
    <property type="entry name" value="ADEAMc"/>
    <property type="match status" value="1"/>
</dbReference>
<accession>A0A9P4NXI0</accession>
<keyword evidence="3" id="KW-1185">Reference proteome</keyword>
<dbReference type="PANTHER" id="PTHR47803">
    <property type="entry name" value="TRNA-SPECIFIC ADENOSINE DEAMINASE 1"/>
    <property type="match status" value="1"/>
</dbReference>
<name>A0A9P4NXI0_9PEZI</name>
<dbReference type="PROSITE" id="PS50141">
    <property type="entry name" value="A_DEAMIN_EDITASE"/>
    <property type="match status" value="1"/>
</dbReference>
<dbReference type="Proteomes" id="UP000800235">
    <property type="component" value="Unassembled WGS sequence"/>
</dbReference>
<organism evidence="2 3">
    <name type="scientific">Tothia fuscella</name>
    <dbReference type="NCBI Taxonomy" id="1048955"/>
    <lineage>
        <taxon>Eukaryota</taxon>
        <taxon>Fungi</taxon>
        <taxon>Dikarya</taxon>
        <taxon>Ascomycota</taxon>
        <taxon>Pezizomycotina</taxon>
        <taxon>Dothideomycetes</taxon>
        <taxon>Pleosporomycetidae</taxon>
        <taxon>Venturiales</taxon>
        <taxon>Cylindrosympodiaceae</taxon>
        <taxon>Tothia</taxon>
    </lineage>
</organism>
<dbReference type="GO" id="GO:0003723">
    <property type="term" value="F:RNA binding"/>
    <property type="evidence" value="ECO:0007669"/>
    <property type="project" value="InterPro"/>
</dbReference>
<evidence type="ECO:0000259" key="1">
    <source>
        <dbReference type="PROSITE" id="PS50141"/>
    </source>
</evidence>
<proteinExistence type="predicted"/>
<dbReference type="OrthoDB" id="10268011at2759"/>
<evidence type="ECO:0000313" key="3">
    <source>
        <dbReference type="Proteomes" id="UP000800235"/>
    </source>
</evidence>
<feature type="domain" description="A to I editase" evidence="1">
    <location>
        <begin position="55"/>
        <end position="373"/>
    </location>
</feature>